<protein>
    <submittedName>
        <fullName evidence="1">Uncharacterized protein</fullName>
    </submittedName>
</protein>
<organism evidence="1 2">
    <name type="scientific">Vitis vinifera</name>
    <name type="common">Grape</name>
    <dbReference type="NCBI Taxonomy" id="29760"/>
    <lineage>
        <taxon>Eukaryota</taxon>
        <taxon>Viridiplantae</taxon>
        <taxon>Streptophyta</taxon>
        <taxon>Embryophyta</taxon>
        <taxon>Tracheophyta</taxon>
        <taxon>Spermatophyta</taxon>
        <taxon>Magnoliopsida</taxon>
        <taxon>eudicotyledons</taxon>
        <taxon>Gunneridae</taxon>
        <taxon>Pentapetalae</taxon>
        <taxon>rosids</taxon>
        <taxon>Vitales</taxon>
        <taxon>Vitaceae</taxon>
        <taxon>Viteae</taxon>
        <taxon>Vitis</taxon>
    </lineage>
</organism>
<dbReference type="EMBL" id="QGNW01000052">
    <property type="protein sequence ID" value="RVX06221.1"/>
    <property type="molecule type" value="Genomic_DNA"/>
</dbReference>
<evidence type="ECO:0000313" key="1">
    <source>
        <dbReference type="EMBL" id="RVX06221.1"/>
    </source>
</evidence>
<dbReference type="Proteomes" id="UP000288805">
    <property type="component" value="Unassembled WGS sequence"/>
</dbReference>
<sequence>MGEPSPLGNSLGKRGSACVEVMTTLHGNTSSPWRCAEGCVPSDDTIASARDPLTHLFYLIEPPQPLPPRFRLDLHCSYHQGLGHDTDHYNALRHVIQDLIDQVLVNLGQLSVTTNPLPAHSIHAMPSPLGNIHRIDLIEDDSIHVLSWDDGLPDPIVLHDSCEDTFVSFTLWLDDDDSDGRDIQIVTRSGRIA</sequence>
<evidence type="ECO:0000313" key="2">
    <source>
        <dbReference type="Proteomes" id="UP000288805"/>
    </source>
</evidence>
<accession>A0A438JB73</accession>
<dbReference type="AlphaFoldDB" id="A0A438JB73"/>
<gene>
    <name evidence="1" type="ORF">CK203_027453</name>
</gene>
<reference evidence="1 2" key="1">
    <citation type="journal article" date="2018" name="PLoS Genet.">
        <title>Population sequencing reveals clonal diversity and ancestral inbreeding in the grapevine cultivar Chardonnay.</title>
        <authorList>
            <person name="Roach M.J."/>
            <person name="Johnson D.L."/>
            <person name="Bohlmann J."/>
            <person name="van Vuuren H.J."/>
            <person name="Jones S.J."/>
            <person name="Pretorius I.S."/>
            <person name="Schmidt S.A."/>
            <person name="Borneman A.R."/>
        </authorList>
    </citation>
    <scope>NUCLEOTIDE SEQUENCE [LARGE SCALE GENOMIC DNA]</scope>
    <source>
        <strain evidence="2">cv. Chardonnay</strain>
        <tissue evidence="1">Leaf</tissue>
    </source>
</reference>
<comment type="caution">
    <text evidence="1">The sequence shown here is derived from an EMBL/GenBank/DDBJ whole genome shotgun (WGS) entry which is preliminary data.</text>
</comment>
<proteinExistence type="predicted"/>
<name>A0A438JB73_VITVI</name>